<evidence type="ECO:0000313" key="2">
    <source>
        <dbReference type="EnsemblMetazoa" id="GAUT038915-PA"/>
    </source>
</evidence>
<dbReference type="AlphaFoldDB" id="A0A1A9VIY4"/>
<dbReference type="VEuPathDB" id="VectorBase:GAUT038915"/>
<keyword evidence="1" id="KW-0175">Coiled coil</keyword>
<dbReference type="STRING" id="7395.A0A1A9VIY4"/>
<dbReference type="EnsemblMetazoa" id="GAUT038915-RA">
    <property type="protein sequence ID" value="GAUT038915-PA"/>
    <property type="gene ID" value="GAUT038915"/>
</dbReference>
<keyword evidence="3" id="KW-1185">Reference proteome</keyword>
<accession>A0A1A9VIY4</accession>
<feature type="coiled-coil region" evidence="1">
    <location>
        <begin position="143"/>
        <end position="226"/>
    </location>
</feature>
<name>A0A1A9VIY4_GLOAU</name>
<sequence length="316" mass="36649">MQNEQQHLQQQIKEILQENHLINSKLETLKSSTCTGPGGNDSRDDATREKLTNEAYENVKKQLDYLQAENNDLRLLHKNSQKTIENLEKEIQNYRNQLFKPTSVCEVKHKYTTALKLLECTIANQKSELKEKACIIETLFDEKRGLRDHVERLEKCLEEKEKQLEKMPQTLESLNKLQDQLKETTKHNNALQSALKQSKIAIEERFKREQNALQKVQEALAIAETAVVDKDDALKREKVLKEECDNIASTIGQVMDEAARKVEKDMETMRRKYIEKEKVLIAEKNKLVNTASTRSLIKPIRLKLCFSKKKLDSSQT</sequence>
<reference evidence="2" key="1">
    <citation type="submission" date="2020-05" db="UniProtKB">
        <authorList>
            <consortium name="EnsemblMetazoa"/>
        </authorList>
    </citation>
    <scope>IDENTIFICATION</scope>
    <source>
        <strain evidence="2">TTRI</strain>
    </source>
</reference>
<protein>
    <submittedName>
        <fullName evidence="2">Uncharacterized protein</fullName>
    </submittedName>
</protein>
<dbReference type="Proteomes" id="UP000078200">
    <property type="component" value="Unassembled WGS sequence"/>
</dbReference>
<evidence type="ECO:0000256" key="1">
    <source>
        <dbReference type="SAM" id="Coils"/>
    </source>
</evidence>
<feature type="coiled-coil region" evidence="1">
    <location>
        <begin position="56"/>
        <end position="97"/>
    </location>
</feature>
<organism evidence="2 3">
    <name type="scientific">Glossina austeni</name>
    <name type="common">Savannah tsetse fly</name>
    <dbReference type="NCBI Taxonomy" id="7395"/>
    <lineage>
        <taxon>Eukaryota</taxon>
        <taxon>Metazoa</taxon>
        <taxon>Ecdysozoa</taxon>
        <taxon>Arthropoda</taxon>
        <taxon>Hexapoda</taxon>
        <taxon>Insecta</taxon>
        <taxon>Pterygota</taxon>
        <taxon>Neoptera</taxon>
        <taxon>Endopterygota</taxon>
        <taxon>Diptera</taxon>
        <taxon>Brachycera</taxon>
        <taxon>Muscomorpha</taxon>
        <taxon>Hippoboscoidea</taxon>
        <taxon>Glossinidae</taxon>
        <taxon>Glossina</taxon>
    </lineage>
</organism>
<proteinExistence type="predicted"/>
<evidence type="ECO:0000313" key="3">
    <source>
        <dbReference type="Proteomes" id="UP000078200"/>
    </source>
</evidence>